<protein>
    <recommendedName>
        <fullName evidence="5">Succinylglutamate desuccinylase/Aspartoacylase catalytic domain-containing protein</fullName>
    </recommendedName>
</protein>
<reference evidence="6" key="1">
    <citation type="journal article" date="2020" name="mSystems">
        <title>Genome- and Community-Level Interaction Insights into Carbon Utilization and Element Cycling Functions of Hydrothermarchaeota in Hydrothermal Sediment.</title>
        <authorList>
            <person name="Zhou Z."/>
            <person name="Liu Y."/>
            <person name="Xu W."/>
            <person name="Pan J."/>
            <person name="Luo Z.H."/>
            <person name="Li M."/>
        </authorList>
    </citation>
    <scope>NUCLEOTIDE SEQUENCE [LARGE SCALE GENOMIC DNA]</scope>
    <source>
        <strain evidence="6">SpSt-780</strain>
    </source>
</reference>
<evidence type="ECO:0000256" key="2">
    <source>
        <dbReference type="ARBA" id="ARBA00022723"/>
    </source>
</evidence>
<dbReference type="PIRSF" id="PIRSF039012">
    <property type="entry name" value="ASP"/>
    <property type="match status" value="1"/>
</dbReference>
<gene>
    <name evidence="6" type="ORF">ENV67_07265</name>
</gene>
<evidence type="ECO:0000313" key="6">
    <source>
        <dbReference type="EMBL" id="HGW92320.1"/>
    </source>
</evidence>
<proteinExistence type="predicted"/>
<comment type="cofactor">
    <cofactor evidence="1">
        <name>Zn(2+)</name>
        <dbReference type="ChEBI" id="CHEBI:29105"/>
    </cofactor>
</comment>
<dbReference type="Gene3D" id="3.40.630.10">
    <property type="entry name" value="Zn peptidases"/>
    <property type="match status" value="1"/>
</dbReference>
<keyword evidence="4" id="KW-0862">Zinc</keyword>
<dbReference type="PANTHER" id="PTHR37326:SF1">
    <property type="entry name" value="BLL3975 PROTEIN"/>
    <property type="match status" value="1"/>
</dbReference>
<dbReference type="GO" id="GO:0016788">
    <property type="term" value="F:hydrolase activity, acting on ester bonds"/>
    <property type="evidence" value="ECO:0007669"/>
    <property type="project" value="InterPro"/>
</dbReference>
<evidence type="ECO:0000259" key="5">
    <source>
        <dbReference type="Pfam" id="PF24827"/>
    </source>
</evidence>
<dbReference type="Pfam" id="PF24827">
    <property type="entry name" value="AstE_AspA_cat"/>
    <property type="match status" value="1"/>
</dbReference>
<dbReference type="CDD" id="cd06251">
    <property type="entry name" value="M14_ASTE_ASPA-like"/>
    <property type="match status" value="1"/>
</dbReference>
<dbReference type="SUPFAM" id="SSF53187">
    <property type="entry name" value="Zn-dependent exopeptidases"/>
    <property type="match status" value="1"/>
</dbReference>
<dbReference type="EMBL" id="DTHG01000090">
    <property type="protein sequence ID" value="HGW92320.1"/>
    <property type="molecule type" value="Genomic_DNA"/>
</dbReference>
<organism evidence="6">
    <name type="scientific">candidate division WOR-3 bacterium</name>
    <dbReference type="NCBI Taxonomy" id="2052148"/>
    <lineage>
        <taxon>Bacteria</taxon>
        <taxon>Bacteria division WOR-3</taxon>
    </lineage>
</organism>
<keyword evidence="2" id="KW-0479">Metal-binding</keyword>
<evidence type="ECO:0000256" key="3">
    <source>
        <dbReference type="ARBA" id="ARBA00022801"/>
    </source>
</evidence>
<evidence type="ECO:0000256" key="4">
    <source>
        <dbReference type="ARBA" id="ARBA00022833"/>
    </source>
</evidence>
<accession>A0A7C4YDG9</accession>
<dbReference type="GO" id="GO:0016811">
    <property type="term" value="F:hydrolase activity, acting on carbon-nitrogen (but not peptide) bonds, in linear amides"/>
    <property type="evidence" value="ECO:0007669"/>
    <property type="project" value="InterPro"/>
</dbReference>
<sequence>MTEKDFNIQKFSFLKIMTSSDLSVRKLPLMEIRSRNEGPVLWLTACSHGEEIGGVVVIQEVFKKLKKYPLKKGRIFAFPLMNPMGFETLSRNITISEEDLNRAFPGNPEGTLAERIAHKIFSTIIETNPDLVIDLHNDWINSIPYTLIDPRSENIQENIYEIVKNYANLTGFVKVIDTELLKKSLSYNLLLNGIPSLTLELGQSYIVDEKNVDLGVNSIFNILKALEMIDYNEEMKLFNSYRPDLQDNLWLKYSNKPLCSKSGIIRFLIKPGDRIQKGKVFARVFNAFGKIQETLVSQYEGIILGHSDSSVVFPGMQVISIGVIE</sequence>
<dbReference type="GO" id="GO:0046872">
    <property type="term" value="F:metal ion binding"/>
    <property type="evidence" value="ECO:0007669"/>
    <property type="project" value="UniProtKB-KW"/>
</dbReference>
<comment type="caution">
    <text evidence="6">The sequence shown here is derived from an EMBL/GenBank/DDBJ whole genome shotgun (WGS) entry which is preliminary data.</text>
</comment>
<dbReference type="PANTHER" id="PTHR37326">
    <property type="entry name" value="BLL3975 PROTEIN"/>
    <property type="match status" value="1"/>
</dbReference>
<name>A0A7C4YDG9_UNCW3</name>
<evidence type="ECO:0000256" key="1">
    <source>
        <dbReference type="ARBA" id="ARBA00001947"/>
    </source>
</evidence>
<keyword evidence="3" id="KW-0378">Hydrolase</keyword>
<dbReference type="AlphaFoldDB" id="A0A7C4YDG9"/>
<dbReference type="InterPro" id="IPR055438">
    <property type="entry name" value="AstE_AspA_cat"/>
</dbReference>
<feature type="domain" description="Succinylglutamate desuccinylase/Aspartoacylase catalytic" evidence="5">
    <location>
        <begin position="38"/>
        <end position="225"/>
    </location>
</feature>
<dbReference type="InterPro" id="IPR043795">
    <property type="entry name" value="N-alpha-Ac-DABA-like"/>
</dbReference>
<dbReference type="InterPro" id="IPR053138">
    <property type="entry name" value="N-alpha-Ac-DABA_deacetylase"/>
</dbReference>